<evidence type="ECO:0000256" key="3">
    <source>
        <dbReference type="ARBA" id="ARBA00023125"/>
    </source>
</evidence>
<evidence type="ECO:0000256" key="2">
    <source>
        <dbReference type="ARBA" id="ARBA00023082"/>
    </source>
</evidence>
<dbReference type="InterPro" id="IPR007630">
    <property type="entry name" value="RNA_pol_sigma70_r4"/>
</dbReference>
<dbReference type="InterPro" id="IPR013325">
    <property type="entry name" value="RNA_pol_sigma_r2"/>
</dbReference>
<keyword evidence="10" id="KW-1185">Reference proteome</keyword>
<evidence type="ECO:0000256" key="5">
    <source>
        <dbReference type="SAM" id="MobiDB-lite"/>
    </source>
</evidence>
<dbReference type="Pfam" id="PF04545">
    <property type="entry name" value="Sigma70_r4"/>
    <property type="match status" value="1"/>
</dbReference>
<dbReference type="NCBIfam" id="TIGR02937">
    <property type="entry name" value="sigma70-ECF"/>
    <property type="match status" value="1"/>
</dbReference>
<dbReference type="InterPro" id="IPR013324">
    <property type="entry name" value="RNA_pol_sigma_r3/r4-like"/>
</dbReference>
<dbReference type="PANTHER" id="PTHR30385">
    <property type="entry name" value="SIGMA FACTOR F FLAGELLAR"/>
    <property type="match status" value="1"/>
</dbReference>
<organism evidence="9 10">
    <name type="scientific">Nocardia cerradoensis</name>
    <dbReference type="NCBI Taxonomy" id="85688"/>
    <lineage>
        <taxon>Bacteria</taxon>
        <taxon>Bacillati</taxon>
        <taxon>Actinomycetota</taxon>
        <taxon>Actinomycetes</taxon>
        <taxon>Mycobacteriales</taxon>
        <taxon>Nocardiaceae</taxon>
        <taxon>Nocardia</taxon>
    </lineage>
</organism>
<feature type="domain" description="RNA polymerase sigma-70 region 4" evidence="8">
    <location>
        <begin position="219"/>
        <end position="267"/>
    </location>
</feature>
<evidence type="ECO:0000256" key="4">
    <source>
        <dbReference type="ARBA" id="ARBA00023163"/>
    </source>
</evidence>
<feature type="domain" description="RNA polymerase sigma-70 region 3" evidence="6">
    <location>
        <begin position="130"/>
        <end position="189"/>
    </location>
</feature>
<dbReference type="GO" id="GO:0006352">
    <property type="term" value="P:DNA-templated transcription initiation"/>
    <property type="evidence" value="ECO:0007669"/>
    <property type="project" value="InterPro"/>
</dbReference>
<dbReference type="InterPro" id="IPR014284">
    <property type="entry name" value="RNA_pol_sigma-70_dom"/>
</dbReference>
<evidence type="ECO:0000259" key="6">
    <source>
        <dbReference type="Pfam" id="PF04539"/>
    </source>
</evidence>
<dbReference type="AlphaFoldDB" id="A0A231GY84"/>
<dbReference type="GO" id="GO:0016987">
    <property type="term" value="F:sigma factor activity"/>
    <property type="evidence" value="ECO:0007669"/>
    <property type="project" value="UniProtKB-KW"/>
</dbReference>
<dbReference type="SUPFAM" id="SSF88659">
    <property type="entry name" value="Sigma3 and sigma4 domains of RNA polymerase sigma factors"/>
    <property type="match status" value="2"/>
</dbReference>
<name>A0A231GY84_9NOCA</name>
<dbReference type="Pfam" id="PF04539">
    <property type="entry name" value="Sigma70_r3"/>
    <property type="match status" value="1"/>
</dbReference>
<dbReference type="Gene3D" id="1.10.10.10">
    <property type="entry name" value="Winged helix-like DNA-binding domain superfamily/Winged helix DNA-binding domain"/>
    <property type="match status" value="2"/>
</dbReference>
<keyword evidence="1" id="KW-0805">Transcription regulation</keyword>
<dbReference type="GO" id="GO:0003677">
    <property type="term" value="F:DNA binding"/>
    <property type="evidence" value="ECO:0007669"/>
    <property type="project" value="UniProtKB-KW"/>
</dbReference>
<dbReference type="InterPro" id="IPR007627">
    <property type="entry name" value="RNA_pol_sigma70_r2"/>
</dbReference>
<dbReference type="Pfam" id="PF04542">
    <property type="entry name" value="Sigma70_r2"/>
    <property type="match status" value="1"/>
</dbReference>
<dbReference type="Proteomes" id="UP000215506">
    <property type="component" value="Unassembled WGS sequence"/>
</dbReference>
<keyword evidence="2" id="KW-0731">Sigma factor</keyword>
<evidence type="ECO:0000259" key="8">
    <source>
        <dbReference type="Pfam" id="PF04545"/>
    </source>
</evidence>
<evidence type="ECO:0000313" key="10">
    <source>
        <dbReference type="Proteomes" id="UP000215506"/>
    </source>
</evidence>
<accession>A0A231GY84</accession>
<keyword evidence="4" id="KW-0804">Transcription</keyword>
<dbReference type="EMBL" id="NGAF01000019">
    <property type="protein sequence ID" value="OXR41560.1"/>
    <property type="molecule type" value="Genomic_DNA"/>
</dbReference>
<proteinExistence type="predicted"/>
<keyword evidence="3" id="KW-0238">DNA-binding</keyword>
<gene>
    <name evidence="9" type="primary">sigF_5</name>
    <name evidence="9" type="ORF">B7C42_06453</name>
</gene>
<evidence type="ECO:0000259" key="7">
    <source>
        <dbReference type="Pfam" id="PF04542"/>
    </source>
</evidence>
<feature type="region of interest" description="Disordered" evidence="5">
    <location>
        <begin position="1"/>
        <end position="23"/>
    </location>
</feature>
<dbReference type="InterPro" id="IPR036388">
    <property type="entry name" value="WH-like_DNA-bd_sf"/>
</dbReference>
<reference evidence="9 10" key="1">
    <citation type="submission" date="2017-07" db="EMBL/GenBank/DDBJ databases">
        <title>First draft Genome Sequence of Nocardia cerradoensis isolated from human infection.</title>
        <authorList>
            <person name="Carrasco G."/>
        </authorList>
    </citation>
    <scope>NUCLEOTIDE SEQUENCE [LARGE SCALE GENOMIC DNA]</scope>
    <source>
        <strain evidence="9 10">CNM20130759</strain>
    </source>
</reference>
<dbReference type="NCBIfam" id="TIGR02980">
    <property type="entry name" value="SigBFG"/>
    <property type="match status" value="1"/>
</dbReference>
<dbReference type="SUPFAM" id="SSF88946">
    <property type="entry name" value="Sigma2 domain of RNA polymerase sigma factors"/>
    <property type="match status" value="1"/>
</dbReference>
<protein>
    <submittedName>
        <fullName evidence="9">RNA polymerase sigma factor SigF</fullName>
    </submittedName>
</protein>
<comment type="caution">
    <text evidence="9">The sequence shown here is derived from an EMBL/GenBank/DDBJ whole genome shotgun (WGS) entry which is preliminary data.</text>
</comment>
<dbReference type="RefSeq" id="WP_094027556.1">
    <property type="nucleotide sequence ID" value="NZ_NGAF01000019.1"/>
</dbReference>
<dbReference type="CDD" id="cd06171">
    <property type="entry name" value="Sigma70_r4"/>
    <property type="match status" value="1"/>
</dbReference>
<dbReference type="PANTHER" id="PTHR30385:SF4">
    <property type="entry name" value="RNA POLYMERASE SIGMA-E FACTOR"/>
    <property type="match status" value="1"/>
</dbReference>
<dbReference type="InterPro" id="IPR014322">
    <property type="entry name" value="RNA_pol_sigma-B/F/G"/>
</dbReference>
<evidence type="ECO:0000313" key="9">
    <source>
        <dbReference type="EMBL" id="OXR41560.1"/>
    </source>
</evidence>
<evidence type="ECO:0000256" key="1">
    <source>
        <dbReference type="ARBA" id="ARBA00023015"/>
    </source>
</evidence>
<sequence>MSTDTTAASTRSATAGDDGGRNSYDGIEDSFRALAELEATDPRRARLREQIIADCMPLAAHIARRYEGRGQSREDLQQVANLALVLSVDRFDVSRGAPFLGFAVPTIMGEVRRYFRDSGWAVKVPRRMKELRARISQHSLVLSQQLGREPSSHELARALDVPVEDVVQATVAANSYLCDSLDETQSAESDSPTPLGARLAVDEPRYEFTEDAITVKPLIEALPEQERKILIQRFYESRTQSEIAALHGISQMQVSRILSRVLSGLREQALAEPARPRHLRAVA</sequence>
<feature type="compositionally biased region" description="Low complexity" evidence="5">
    <location>
        <begin position="1"/>
        <end position="16"/>
    </location>
</feature>
<dbReference type="InterPro" id="IPR007624">
    <property type="entry name" value="RNA_pol_sigma70_r3"/>
</dbReference>
<dbReference type="Gene3D" id="1.20.120.1810">
    <property type="match status" value="1"/>
</dbReference>
<feature type="domain" description="RNA polymerase sigma-70 region 2" evidence="7">
    <location>
        <begin position="53"/>
        <end position="120"/>
    </location>
</feature>